<reference evidence="2 3" key="1">
    <citation type="submission" date="2014-04" db="EMBL/GenBank/DDBJ databases">
        <title>Evolutionary Origins and Diversification of the Mycorrhizal Mutualists.</title>
        <authorList>
            <consortium name="DOE Joint Genome Institute"/>
            <consortium name="Mycorrhizal Genomics Consortium"/>
            <person name="Kohler A."/>
            <person name="Kuo A."/>
            <person name="Nagy L.G."/>
            <person name="Floudas D."/>
            <person name="Copeland A."/>
            <person name="Barry K.W."/>
            <person name="Cichocki N."/>
            <person name="Veneault-Fourrey C."/>
            <person name="LaButti K."/>
            <person name="Lindquist E.A."/>
            <person name="Lipzen A."/>
            <person name="Lundell T."/>
            <person name="Morin E."/>
            <person name="Murat C."/>
            <person name="Riley R."/>
            <person name="Ohm R."/>
            <person name="Sun H."/>
            <person name="Tunlid A."/>
            <person name="Henrissat B."/>
            <person name="Grigoriev I.V."/>
            <person name="Hibbett D.S."/>
            <person name="Martin F."/>
        </authorList>
    </citation>
    <scope>NUCLEOTIDE SEQUENCE [LARGE SCALE GENOMIC DNA]</scope>
    <source>
        <strain evidence="2 3">FD-317 M1</strain>
    </source>
</reference>
<accession>A0A0D0B5J3</accession>
<feature type="compositionally biased region" description="Polar residues" evidence="1">
    <location>
        <begin position="70"/>
        <end position="79"/>
    </location>
</feature>
<keyword evidence="3" id="KW-1185">Reference proteome</keyword>
<name>A0A0D0B5J3_9AGAR</name>
<sequence length="401" mass="45446">MDSWMEERRTRVQEDFPTSFERHDPSIDGWDYESKWQAISKDPVNFCPPDVESFDSFASSSKLRPDIENLFSSTSTPNTVERPDTPTPIDESYQDVEMEPLPTPSPSANPSRPTKRLPRRFFNKITPLSGRALFSPKTSSPLADPGLTYQSNNVKTPSSVSTSSCQPNSSRIEQFTLDSQSHSFDGGHTVGGLSTLDTPKTKLGHNEGEGERSEDRGGDAAEVGLKLGFDWYASPTGKDDFLQRALEQEESTQNREEDSGEDGKKLDREAVAADIGFICEKKNITEEENSEQKKEERRKGEERRRKELLGSVTAIRCQWMYDIGDDARPLACKYPFRFFYQARPHVQRHADNNTVETERGKVIFCQWRGCTSSVDKAEYIRHYFNAHVAPLLFGEHSLLRP</sequence>
<organism evidence="2 3">
    <name type="scientific">Collybiopsis luxurians FD-317 M1</name>
    <dbReference type="NCBI Taxonomy" id="944289"/>
    <lineage>
        <taxon>Eukaryota</taxon>
        <taxon>Fungi</taxon>
        <taxon>Dikarya</taxon>
        <taxon>Basidiomycota</taxon>
        <taxon>Agaricomycotina</taxon>
        <taxon>Agaricomycetes</taxon>
        <taxon>Agaricomycetidae</taxon>
        <taxon>Agaricales</taxon>
        <taxon>Marasmiineae</taxon>
        <taxon>Omphalotaceae</taxon>
        <taxon>Collybiopsis</taxon>
        <taxon>Collybiopsis luxurians</taxon>
    </lineage>
</organism>
<feature type="region of interest" description="Disordered" evidence="1">
    <location>
        <begin position="247"/>
        <end position="267"/>
    </location>
</feature>
<feature type="region of interest" description="Disordered" evidence="1">
    <location>
        <begin position="68"/>
        <end position="118"/>
    </location>
</feature>
<feature type="compositionally biased region" description="Polar residues" evidence="1">
    <location>
        <begin position="148"/>
        <end position="183"/>
    </location>
</feature>
<dbReference type="OrthoDB" id="2978324at2759"/>
<proteinExistence type="predicted"/>
<evidence type="ECO:0000313" key="3">
    <source>
        <dbReference type="Proteomes" id="UP000053593"/>
    </source>
</evidence>
<feature type="compositionally biased region" description="Basic and acidic residues" evidence="1">
    <location>
        <begin position="204"/>
        <end position="218"/>
    </location>
</feature>
<dbReference type="EMBL" id="KN834784">
    <property type="protein sequence ID" value="KIK58615.1"/>
    <property type="molecule type" value="Genomic_DNA"/>
</dbReference>
<gene>
    <name evidence="2" type="ORF">GYMLUDRAFT_693238</name>
</gene>
<dbReference type="HOGENOM" id="CLU_687072_0_0_1"/>
<evidence type="ECO:0000313" key="2">
    <source>
        <dbReference type="EMBL" id="KIK58615.1"/>
    </source>
</evidence>
<evidence type="ECO:0000256" key="1">
    <source>
        <dbReference type="SAM" id="MobiDB-lite"/>
    </source>
</evidence>
<dbReference type="AlphaFoldDB" id="A0A0D0B5J3"/>
<dbReference type="Proteomes" id="UP000053593">
    <property type="component" value="Unassembled WGS sequence"/>
</dbReference>
<feature type="region of interest" description="Disordered" evidence="1">
    <location>
        <begin position="1"/>
        <end position="24"/>
    </location>
</feature>
<feature type="compositionally biased region" description="Basic and acidic residues" evidence="1">
    <location>
        <begin position="252"/>
        <end position="267"/>
    </location>
</feature>
<protein>
    <submittedName>
        <fullName evidence="2">Unplaced genomic scaffold GYMLUscaffold_36, whole genome shotgun sequence</fullName>
    </submittedName>
</protein>
<feature type="region of interest" description="Disordered" evidence="1">
    <location>
        <begin position="132"/>
        <end position="218"/>
    </location>
</feature>